<proteinExistence type="predicted"/>
<comment type="caution">
    <text evidence="3">The sequence shown here is derived from an EMBL/GenBank/DDBJ whole genome shotgun (WGS) entry which is preliminary data.</text>
</comment>
<keyword evidence="3" id="KW-0378">Hydrolase</keyword>
<keyword evidence="3" id="KW-0645">Protease</keyword>
<sequence>MFERFTDSARAAVVAAQTEARRLRAAEIDVPHVLVGVLVVADEPLRLLLADVGLTIDGIRSELAARSRGEELGTDDAAALEAIGIDLDQVRARLEETYGEGVLDRPAARDRRGRFGDLFGDHIPFTRDAKKVLELSLREAIARHDRVIRAEHILLGVLRSDEPRSTALIEAHLTREELRRVLATHLDAAA</sequence>
<evidence type="ECO:0000313" key="4">
    <source>
        <dbReference type="Proteomes" id="UP001331936"/>
    </source>
</evidence>
<dbReference type="Pfam" id="PF02861">
    <property type="entry name" value="Clp_N"/>
    <property type="match status" value="2"/>
</dbReference>
<dbReference type="Proteomes" id="UP001331936">
    <property type="component" value="Unassembled WGS sequence"/>
</dbReference>
<dbReference type="RefSeq" id="WP_330154159.1">
    <property type="nucleotide sequence ID" value="NZ_JAUZMZ010000187.1"/>
</dbReference>
<dbReference type="EMBL" id="JAUZMZ010000187">
    <property type="protein sequence ID" value="MEE2034805.1"/>
    <property type="molecule type" value="Genomic_DNA"/>
</dbReference>
<feature type="domain" description="Clp R" evidence="2">
    <location>
        <begin position="2"/>
        <end position="189"/>
    </location>
</feature>
<evidence type="ECO:0000259" key="2">
    <source>
        <dbReference type="PROSITE" id="PS51903"/>
    </source>
</evidence>
<dbReference type="InterPro" id="IPR036628">
    <property type="entry name" value="Clp_N_dom_sf"/>
</dbReference>
<accession>A0ABU7JXR3</accession>
<dbReference type="SUPFAM" id="SSF81923">
    <property type="entry name" value="Double Clp-N motif"/>
    <property type="match status" value="2"/>
</dbReference>
<dbReference type="Gene3D" id="1.10.1780.10">
    <property type="entry name" value="Clp, N-terminal domain"/>
    <property type="match status" value="2"/>
</dbReference>
<evidence type="ECO:0000313" key="3">
    <source>
        <dbReference type="EMBL" id="MEE2034805.1"/>
    </source>
</evidence>
<dbReference type="InterPro" id="IPR004176">
    <property type="entry name" value="Clp_R_N"/>
</dbReference>
<name>A0ABU7JXR3_9NOCA</name>
<dbReference type="PROSITE" id="PS51903">
    <property type="entry name" value="CLP_R"/>
    <property type="match status" value="1"/>
</dbReference>
<organism evidence="3 4">
    <name type="scientific">Rhodococcus chondri</name>
    <dbReference type="NCBI Taxonomy" id="3065941"/>
    <lineage>
        <taxon>Bacteria</taxon>
        <taxon>Bacillati</taxon>
        <taxon>Actinomycetota</taxon>
        <taxon>Actinomycetes</taxon>
        <taxon>Mycobacteriales</taxon>
        <taxon>Nocardiaceae</taxon>
        <taxon>Rhodococcus</taxon>
    </lineage>
</organism>
<gene>
    <name evidence="3" type="ORF">Q8814_22280</name>
</gene>
<protein>
    <submittedName>
        <fullName evidence="3">Clp protease N-terminal domain-containing protein</fullName>
    </submittedName>
</protein>
<dbReference type="GO" id="GO:0006508">
    <property type="term" value="P:proteolysis"/>
    <property type="evidence" value="ECO:0007669"/>
    <property type="project" value="UniProtKB-KW"/>
</dbReference>
<keyword evidence="4" id="KW-1185">Reference proteome</keyword>
<dbReference type="GO" id="GO:0008233">
    <property type="term" value="F:peptidase activity"/>
    <property type="evidence" value="ECO:0007669"/>
    <property type="project" value="UniProtKB-KW"/>
</dbReference>
<reference evidence="3 4" key="1">
    <citation type="submission" date="2023-08" db="EMBL/GenBank/DDBJ databases">
        <authorList>
            <person name="Girao M."/>
            <person name="Carvalho M.F."/>
        </authorList>
    </citation>
    <scope>NUCLEOTIDE SEQUENCE [LARGE SCALE GENOMIC DNA]</scope>
    <source>
        <strain evidence="3 4">CC-R104</strain>
    </source>
</reference>
<keyword evidence="1" id="KW-0677">Repeat</keyword>
<evidence type="ECO:0000256" key="1">
    <source>
        <dbReference type="PROSITE-ProRule" id="PRU01251"/>
    </source>
</evidence>